<accession>A0A5C4NHC9</accession>
<reference evidence="3 4" key="1">
    <citation type="submission" date="2019-06" db="EMBL/GenBank/DDBJ databases">
        <authorList>
            <person name="Jiang L."/>
        </authorList>
    </citation>
    <scope>NUCLEOTIDE SEQUENCE [LARGE SCALE GENOMIC DNA]</scope>
    <source>
        <strain evidence="3 4">YIM 48858</strain>
    </source>
</reference>
<organism evidence="3 4">
    <name type="scientific">Rubellimicrobium roseum</name>
    <dbReference type="NCBI Taxonomy" id="687525"/>
    <lineage>
        <taxon>Bacteria</taxon>
        <taxon>Pseudomonadati</taxon>
        <taxon>Pseudomonadota</taxon>
        <taxon>Alphaproteobacteria</taxon>
        <taxon>Rhodobacterales</taxon>
        <taxon>Roseobacteraceae</taxon>
        <taxon>Rubellimicrobium</taxon>
    </lineage>
</organism>
<dbReference type="AlphaFoldDB" id="A0A5C4NHC9"/>
<dbReference type="Gene3D" id="3.30.750.140">
    <property type="match status" value="1"/>
</dbReference>
<feature type="region of interest" description="Disordered" evidence="1">
    <location>
        <begin position="274"/>
        <end position="300"/>
    </location>
</feature>
<sequence>MLEPVTAAWARRASQDLPASGRGGPCAASGGDFAALLEEAATAPEELGPPDEAIPPEPAEPTPIVENATALASAVASAGPGPTVSGVSTPSAEVRSAAAARVAACAADPRPGPSSAAPALSHLTTGSGHPAATLDPGLAPVSTGVPRTAFEAVSVMPPGAPPRTEFLPSPAAAQASTVRLTETSETWPAPAGARAFVDGAEGTPPDPAILRHNLSLPQETSSVSRESARAQGASAPFLHELAPRQIAFSASPTGTPVAAGFVGLPAPGTQVPVPSLAKAPAAQGPAPSPETPSAPSLASLPAPAGAFAEAVRPEPSSAGLASQRSEAEALIPAGSRPNARPGDLAVSGIPSSGSPATPRRLLDDSGVPLPEGPASESFVLLAPAASGAAPTVLLPGEALAARRIARQVAEQTILRTGGRAEMSLAPEELGHLRLRVDVDEGGLRVLIEAARTDTADLLRRHVETLRQELRSEGLGSVSVSIGGGEANRGGGDAQGRAPALERAGHAPSPVTFDPGGPANPVPSRPRAGTGQLDLRF</sequence>
<feature type="region of interest" description="Disordered" evidence="1">
    <location>
        <begin position="1"/>
        <end position="63"/>
    </location>
</feature>
<dbReference type="InterPro" id="IPR038610">
    <property type="entry name" value="FliK-like_C_sf"/>
</dbReference>
<feature type="region of interest" description="Disordered" evidence="1">
    <location>
        <begin position="476"/>
        <end position="536"/>
    </location>
</feature>
<feature type="compositionally biased region" description="Gly residues" evidence="1">
    <location>
        <begin position="481"/>
        <end position="493"/>
    </location>
</feature>
<dbReference type="OrthoDB" id="7203912at2"/>
<evidence type="ECO:0000259" key="2">
    <source>
        <dbReference type="Pfam" id="PF02120"/>
    </source>
</evidence>
<dbReference type="Proteomes" id="UP000305709">
    <property type="component" value="Unassembled WGS sequence"/>
</dbReference>
<gene>
    <name evidence="3" type="ORF">FHG71_03275</name>
</gene>
<dbReference type="InterPro" id="IPR021136">
    <property type="entry name" value="Flagellar_hook_control-like_C"/>
</dbReference>
<evidence type="ECO:0000313" key="4">
    <source>
        <dbReference type="Proteomes" id="UP000305709"/>
    </source>
</evidence>
<name>A0A5C4NHC9_9RHOB</name>
<comment type="caution">
    <text evidence="3">The sequence shown here is derived from an EMBL/GenBank/DDBJ whole genome shotgun (WGS) entry which is preliminary data.</text>
</comment>
<dbReference type="CDD" id="cd17470">
    <property type="entry name" value="T3SS_Flik_C"/>
    <property type="match status" value="1"/>
</dbReference>
<protein>
    <recommendedName>
        <fullName evidence="2">Flagellar hook-length control protein-like C-terminal domain-containing protein</fullName>
    </recommendedName>
</protein>
<dbReference type="Pfam" id="PF02120">
    <property type="entry name" value="Flg_hook"/>
    <property type="match status" value="1"/>
</dbReference>
<feature type="domain" description="Flagellar hook-length control protein-like C-terminal" evidence="2">
    <location>
        <begin position="417"/>
        <end position="487"/>
    </location>
</feature>
<evidence type="ECO:0000256" key="1">
    <source>
        <dbReference type="SAM" id="MobiDB-lite"/>
    </source>
</evidence>
<feature type="compositionally biased region" description="Pro residues" evidence="1">
    <location>
        <begin position="52"/>
        <end position="61"/>
    </location>
</feature>
<feature type="compositionally biased region" description="Low complexity" evidence="1">
    <location>
        <begin position="34"/>
        <end position="46"/>
    </location>
</feature>
<feature type="region of interest" description="Disordered" evidence="1">
    <location>
        <begin position="332"/>
        <end position="369"/>
    </location>
</feature>
<proteinExistence type="predicted"/>
<keyword evidence="4" id="KW-1185">Reference proteome</keyword>
<dbReference type="EMBL" id="VDFV01000002">
    <property type="protein sequence ID" value="TNC74224.1"/>
    <property type="molecule type" value="Genomic_DNA"/>
</dbReference>
<feature type="region of interest" description="Disordered" evidence="1">
    <location>
        <begin position="105"/>
        <end position="140"/>
    </location>
</feature>
<evidence type="ECO:0000313" key="3">
    <source>
        <dbReference type="EMBL" id="TNC74224.1"/>
    </source>
</evidence>